<evidence type="ECO:0008006" key="2">
    <source>
        <dbReference type="Google" id="ProtNLM"/>
    </source>
</evidence>
<dbReference type="AlphaFoldDB" id="A0AB39SQ89"/>
<gene>
    <name evidence="1" type="ORF">AB5J50_50390</name>
</gene>
<name>A0AB39SQ89_9ACTN</name>
<protein>
    <recommendedName>
        <fullName evidence="2">Tn3 transposase DDE domain-containing protein</fullName>
    </recommendedName>
</protein>
<evidence type="ECO:0000313" key="1">
    <source>
        <dbReference type="EMBL" id="XDQ68376.1"/>
    </source>
</evidence>
<reference evidence="1" key="1">
    <citation type="submission" date="2024-07" db="EMBL/GenBank/DDBJ databases">
        <authorList>
            <person name="Yu S.T."/>
        </authorList>
    </citation>
    <scope>NUCLEOTIDE SEQUENCE</scope>
    <source>
        <strain evidence="1">R35</strain>
    </source>
</reference>
<dbReference type="EMBL" id="CP163440">
    <property type="protein sequence ID" value="XDQ68376.1"/>
    <property type="molecule type" value="Genomic_DNA"/>
</dbReference>
<sequence length="150" mass="15934">MTTGVGNYLTLVMQIVGNYVTADSYRLHGLAFKGDGVHGAAATWIVTAPVARAVAILERCQPADEPYLFAHPLKSANHQRHHVAGRVRTSATTIKDITALAKWINTYCAVHSRVQGVVAGLQHLGSALRAGTANLPRQTTAPSANRPTAS</sequence>
<organism evidence="1">
    <name type="scientific">Streptomyces sp. R35</name>
    <dbReference type="NCBI Taxonomy" id="3238630"/>
    <lineage>
        <taxon>Bacteria</taxon>
        <taxon>Bacillati</taxon>
        <taxon>Actinomycetota</taxon>
        <taxon>Actinomycetes</taxon>
        <taxon>Kitasatosporales</taxon>
        <taxon>Streptomycetaceae</taxon>
        <taxon>Streptomyces</taxon>
    </lineage>
</organism>
<dbReference type="RefSeq" id="WP_369265194.1">
    <property type="nucleotide sequence ID" value="NZ_CP163440.1"/>
</dbReference>
<accession>A0AB39SQ89</accession>
<proteinExistence type="predicted"/>